<evidence type="ECO:0000313" key="2">
    <source>
        <dbReference type="Proteomes" id="UP000284366"/>
    </source>
</evidence>
<gene>
    <name evidence="1" type="ORF">DWW09_07285</name>
</gene>
<reference evidence="1 2" key="1">
    <citation type="submission" date="2018-08" db="EMBL/GenBank/DDBJ databases">
        <title>A genome reference for cultivated species of the human gut microbiota.</title>
        <authorList>
            <person name="Zou Y."/>
            <person name="Xue W."/>
            <person name="Luo G."/>
        </authorList>
    </citation>
    <scope>NUCLEOTIDE SEQUENCE [LARGE SCALE GENOMIC DNA]</scope>
    <source>
        <strain evidence="1 2">AF14-27</strain>
    </source>
</reference>
<dbReference type="AlphaFoldDB" id="A0A412YD03"/>
<name>A0A412YD03_9BACE</name>
<dbReference type="RefSeq" id="WP_118046304.1">
    <property type="nucleotide sequence ID" value="NZ_JAQCUW010000002.1"/>
</dbReference>
<protein>
    <submittedName>
        <fullName evidence="1">Uncharacterized protein</fullName>
    </submittedName>
</protein>
<accession>A0A412YD03</accession>
<organism evidence="1 2">
    <name type="scientific">Bacteroides clarus</name>
    <dbReference type="NCBI Taxonomy" id="626929"/>
    <lineage>
        <taxon>Bacteria</taxon>
        <taxon>Pseudomonadati</taxon>
        <taxon>Bacteroidota</taxon>
        <taxon>Bacteroidia</taxon>
        <taxon>Bacteroidales</taxon>
        <taxon>Bacteroidaceae</taxon>
        <taxon>Bacteroides</taxon>
    </lineage>
</organism>
<sequence length="152" mass="17539">MMKTYINIRNSSNLYTHQTLNKRKWLMKREGKRCPTHHFSFGERFDETLMKGYYNVYQYVRLSNHQFIGFSSLIKSAGEATEVNTAIRRLVGRTSVLPTDTRKPMLLAKRKKRPTTADITVDTAAGFWGTKSHSSLGRFLHAPLTLMLKTPQ</sequence>
<proteinExistence type="predicted"/>
<dbReference type="Proteomes" id="UP000284366">
    <property type="component" value="Unassembled WGS sequence"/>
</dbReference>
<comment type="caution">
    <text evidence="1">The sequence shown here is derived from an EMBL/GenBank/DDBJ whole genome shotgun (WGS) entry which is preliminary data.</text>
</comment>
<dbReference type="EMBL" id="QRZG01000010">
    <property type="protein sequence ID" value="RGV55184.1"/>
    <property type="molecule type" value="Genomic_DNA"/>
</dbReference>
<evidence type="ECO:0000313" key="1">
    <source>
        <dbReference type="EMBL" id="RGV55184.1"/>
    </source>
</evidence>